<comment type="caution">
    <text evidence="1">The sequence shown here is derived from an EMBL/GenBank/DDBJ whole genome shotgun (WGS) entry which is preliminary data.</text>
</comment>
<gene>
    <name evidence="1" type="ORF">HDA44_001864</name>
</gene>
<organism evidence="1 2">
    <name type="scientific">Kribbella solani</name>
    <dbReference type="NCBI Taxonomy" id="236067"/>
    <lineage>
        <taxon>Bacteria</taxon>
        <taxon>Bacillati</taxon>
        <taxon>Actinomycetota</taxon>
        <taxon>Actinomycetes</taxon>
        <taxon>Propionibacteriales</taxon>
        <taxon>Kribbellaceae</taxon>
        <taxon>Kribbella</taxon>
    </lineage>
</organism>
<dbReference type="EMBL" id="JACHNF010000001">
    <property type="protein sequence ID" value="MBB5978523.1"/>
    <property type="molecule type" value="Genomic_DNA"/>
</dbReference>
<reference evidence="1 2" key="1">
    <citation type="submission" date="2020-08" db="EMBL/GenBank/DDBJ databases">
        <title>Sequencing the genomes of 1000 actinobacteria strains.</title>
        <authorList>
            <person name="Klenk H.-P."/>
        </authorList>
    </citation>
    <scope>NUCLEOTIDE SEQUENCE [LARGE SCALE GENOMIC DNA]</scope>
    <source>
        <strain evidence="1 2">DSM 17294</strain>
    </source>
</reference>
<protein>
    <submittedName>
        <fullName evidence="1">Uncharacterized protein</fullName>
    </submittedName>
</protein>
<keyword evidence="2" id="KW-1185">Reference proteome</keyword>
<accession>A0A841DIX8</accession>
<dbReference type="AlphaFoldDB" id="A0A841DIX8"/>
<sequence>MCVYNRSAKTNCFPSRCLVVQAASAAGHRQSYVPSEAAVRRTRLVTSPMLQLLAGQLTRWE</sequence>
<evidence type="ECO:0000313" key="1">
    <source>
        <dbReference type="EMBL" id="MBB5978523.1"/>
    </source>
</evidence>
<evidence type="ECO:0000313" key="2">
    <source>
        <dbReference type="Proteomes" id="UP000558997"/>
    </source>
</evidence>
<proteinExistence type="predicted"/>
<dbReference type="Proteomes" id="UP000558997">
    <property type="component" value="Unassembled WGS sequence"/>
</dbReference>
<name>A0A841DIX8_9ACTN</name>